<evidence type="ECO:0000313" key="8">
    <source>
        <dbReference type="Proteomes" id="UP000016887"/>
    </source>
</evidence>
<proteinExistence type="inferred from homology"/>
<comment type="catalytic activity">
    <reaction evidence="4">
        <text>pretRNA = a 3'-half-tRNA molecule with a 5'-OH end + a 5'-half-tRNA molecule with a 2',3'-cyclic phosphate end + an intron with a 2',3'-cyclic phosphate and a 5'-hydroxyl terminus.</text>
        <dbReference type="EC" id="4.6.1.16"/>
    </reaction>
</comment>
<dbReference type="GO" id="GO:0003676">
    <property type="term" value="F:nucleic acid binding"/>
    <property type="evidence" value="ECO:0007669"/>
    <property type="project" value="InterPro"/>
</dbReference>
<dbReference type="InterPro" id="IPR036740">
    <property type="entry name" value="tRNA_intron_Endonuc_N_sf"/>
</dbReference>
<dbReference type="GO" id="GO:0000379">
    <property type="term" value="P:tRNA-type intron splice site recognition and cleavage"/>
    <property type="evidence" value="ECO:0007669"/>
    <property type="project" value="TreeGrafter"/>
</dbReference>
<sequence length="189" mass="21084">MDVLEDKCASLKATGVLIGDSVLVIDVEQARLLYSCGYYGQPLDVEKPRGASFNGPLRLSLVESLYLVENGILTVQRPDGSSLGVEDLRSAVRGNPRFSMLYNIYRDLRERGFVVRSGLKFGGDFAVYRLGPGIDHAPFIIHAYSPEDAMDPVEIVRAGRLSHSVRKKFVFAIARGRDVNYLMIDWFKP</sequence>
<keyword evidence="2 4" id="KW-0456">Lyase</keyword>
<feature type="domain" description="tRNA intron endonuclease catalytic" evidence="5">
    <location>
        <begin position="98"/>
        <end position="181"/>
    </location>
</feature>
<keyword evidence="7" id="KW-0378">Hydrolase</keyword>
<keyword evidence="7" id="KW-0540">Nuclease</keyword>
<dbReference type="SUPFAM" id="SSF55267">
    <property type="entry name" value="tRNA-intron endonuclease N-terminal domain-like"/>
    <property type="match status" value="1"/>
</dbReference>
<comment type="function">
    <text evidence="3 4">Endonuclease that removes tRNA introns. Cleaves pre-tRNA at the 5'- and 3'-splice sites to release the intron. The products are an intron and two tRNA half-molecules bearing 2',3' cyclic phosphate and 5'-OH termini. Recognizes a pseudosymmetric substrate in which 2 bulged loops of 3 bases are separated by a stem of 4 bp.</text>
</comment>
<dbReference type="SUPFAM" id="SSF53032">
    <property type="entry name" value="tRNA-intron endonuclease catalytic domain-like"/>
    <property type="match status" value="1"/>
</dbReference>
<evidence type="ECO:0000256" key="2">
    <source>
        <dbReference type="ARBA" id="ARBA00023239"/>
    </source>
</evidence>
<evidence type="ECO:0000259" key="6">
    <source>
        <dbReference type="Pfam" id="PF02778"/>
    </source>
</evidence>
<dbReference type="PANTHER" id="PTHR13070">
    <property type="entry name" value="TRNA-SPLICING ENDONUCLEASE SUBUNIT SEN34-RELATED"/>
    <property type="match status" value="1"/>
</dbReference>
<dbReference type="Pfam" id="PF01974">
    <property type="entry name" value="tRNA_int_endo"/>
    <property type="match status" value="1"/>
</dbReference>
<dbReference type="EMBL" id="AP012489">
    <property type="protein sequence ID" value="BAN90501.1"/>
    <property type="molecule type" value="Genomic_DNA"/>
</dbReference>
<dbReference type="InterPro" id="IPR016442">
    <property type="entry name" value="tRNA_splic_arch_short"/>
</dbReference>
<dbReference type="CDD" id="cd22363">
    <property type="entry name" value="tRNA-intron_lyase_C"/>
    <property type="match status" value="1"/>
</dbReference>
<organism evidence="7 8">
    <name type="scientific">Aeropyrum camini SY1 = JCM 12091</name>
    <dbReference type="NCBI Taxonomy" id="1198449"/>
    <lineage>
        <taxon>Archaea</taxon>
        <taxon>Thermoproteota</taxon>
        <taxon>Thermoprotei</taxon>
        <taxon>Desulfurococcales</taxon>
        <taxon>Desulfurococcaceae</taxon>
        <taxon>Aeropyrum</taxon>
    </lineage>
</organism>
<feature type="domain" description="tRNA intron endonuclease N-terminal" evidence="6">
    <location>
        <begin position="14"/>
        <end position="88"/>
    </location>
</feature>
<feature type="active site" evidence="4">
    <location>
        <position position="167"/>
    </location>
</feature>
<evidence type="ECO:0000313" key="7">
    <source>
        <dbReference type="EMBL" id="BAN90501.1"/>
    </source>
</evidence>
<dbReference type="eggNOG" id="arCOG01701">
    <property type="taxonomic scope" value="Archaea"/>
</dbReference>
<dbReference type="FunFam" id="3.40.1350.10:FF:000006">
    <property type="entry name" value="tRNA-splicing endonuclease"/>
    <property type="match status" value="1"/>
</dbReference>
<dbReference type="InterPro" id="IPR006676">
    <property type="entry name" value="tRNA_splic"/>
</dbReference>
<dbReference type="GeneID" id="17110370"/>
<dbReference type="InterPro" id="IPR036167">
    <property type="entry name" value="tRNA_intron_Endo_cat-like_sf"/>
</dbReference>
<name>U3TDJ1_9CREN</name>
<gene>
    <name evidence="4 7" type="primary">endA</name>
    <name evidence="7" type="ORF">ACAM_1032</name>
</gene>
<evidence type="ECO:0000259" key="5">
    <source>
        <dbReference type="Pfam" id="PF01974"/>
    </source>
</evidence>
<dbReference type="InterPro" id="IPR006678">
    <property type="entry name" value="tRNA_intron_Endonuc_N"/>
</dbReference>
<dbReference type="KEGG" id="acj:ACAM_1032"/>
<dbReference type="GO" id="GO:0000213">
    <property type="term" value="F:tRNA-intron lyase activity"/>
    <property type="evidence" value="ECO:0007669"/>
    <property type="project" value="UniProtKB-UniRule"/>
</dbReference>
<dbReference type="PATRIC" id="fig|1198449.6.peg.1042"/>
<accession>U3TDJ1</accession>
<evidence type="ECO:0000256" key="1">
    <source>
        <dbReference type="ARBA" id="ARBA00022694"/>
    </source>
</evidence>
<reference evidence="7 8" key="1">
    <citation type="journal article" date="2013" name="Appl. Environ. Microbiol.">
        <title>Variation of the Virus-Related Elements within Syntenic Genomes of the Hyperthermophilic Archaeon Aeropyrum.</title>
        <authorList>
            <person name="Daifuku T."/>
            <person name="Yoshida T."/>
            <person name="Kitamura T."/>
            <person name="Kawaichi S."/>
            <person name="Inoue T."/>
            <person name="Nomura K."/>
            <person name="Yoshida Y."/>
            <person name="Kuno S."/>
            <person name="Sako Y."/>
        </authorList>
    </citation>
    <scope>NUCLEOTIDE SEQUENCE [LARGE SCALE GENOMIC DNA]</scope>
    <source>
        <strain evidence="7 8">SY1</strain>
    </source>
</reference>
<dbReference type="InterPro" id="IPR006677">
    <property type="entry name" value="tRNA_intron_Endonuc_cat-like"/>
</dbReference>
<dbReference type="Gene3D" id="3.40.1350.10">
    <property type="match status" value="1"/>
</dbReference>
<dbReference type="Pfam" id="PF02778">
    <property type="entry name" value="tRNA_int_endo_N"/>
    <property type="match status" value="1"/>
</dbReference>
<comment type="subunit">
    <text evidence="4">Homotetramer; although the tetramer contains four active sites, only two participate in the cleavage. Therefore, it should be considered as a dimer of dimers.</text>
</comment>
<dbReference type="AlphaFoldDB" id="U3TDJ1"/>
<dbReference type="STRING" id="1198449.ACAM_1032"/>
<feature type="active site" evidence="4">
    <location>
        <position position="128"/>
    </location>
</feature>
<comment type="similarity">
    <text evidence="4">Belongs to the tRNA-intron endonuclease family. Archaeal short subfamily.</text>
</comment>
<dbReference type="EC" id="4.6.1.16" evidence="4"/>
<keyword evidence="7" id="KW-0255">Endonuclease</keyword>
<keyword evidence="1 4" id="KW-0819">tRNA processing</keyword>
<dbReference type="InterPro" id="IPR011856">
    <property type="entry name" value="tRNA_endonuc-like_dom_sf"/>
</dbReference>
<keyword evidence="8" id="KW-1185">Reference proteome</keyword>
<dbReference type="RefSeq" id="WP_022541773.1">
    <property type="nucleotide sequence ID" value="NC_022521.1"/>
</dbReference>
<dbReference type="NCBIfam" id="TIGR00324">
    <property type="entry name" value="endA"/>
    <property type="match status" value="1"/>
</dbReference>
<feature type="active site" evidence="4">
    <location>
        <position position="136"/>
    </location>
</feature>
<dbReference type="HAMAP" id="MF_01833">
    <property type="entry name" value="EndA_short"/>
    <property type="match status" value="1"/>
</dbReference>
<evidence type="ECO:0000256" key="3">
    <source>
        <dbReference type="ARBA" id="ARBA00024798"/>
    </source>
</evidence>
<evidence type="ECO:0000256" key="4">
    <source>
        <dbReference type="HAMAP-Rule" id="MF_01833"/>
    </source>
</evidence>
<protein>
    <recommendedName>
        <fullName evidence="4">tRNA-splicing endonuclease</fullName>
        <ecNumber evidence="4">4.6.1.16</ecNumber>
    </recommendedName>
    <alternativeName>
        <fullName evidence="4">tRNA-intron endonuclease</fullName>
    </alternativeName>
</protein>
<dbReference type="PIRSF" id="PIRSF005285">
    <property type="entry name" value="tRNA_splic_archaea"/>
    <property type="match status" value="1"/>
</dbReference>
<dbReference type="PANTHER" id="PTHR13070:SF0">
    <property type="entry name" value="TRNA-SPLICING ENDONUCLEASE SUBUNIT SEN34"/>
    <property type="match status" value="1"/>
</dbReference>
<dbReference type="Proteomes" id="UP000016887">
    <property type="component" value="Chromosome"/>
</dbReference>
<dbReference type="Gene3D" id="3.40.1170.20">
    <property type="entry name" value="tRNA intron endonuclease, N-terminal domain"/>
    <property type="match status" value="1"/>
</dbReference>